<name>A0A150LJM7_9BACI</name>
<sequence>MVRFSGEINGRTKAEPDSFAPNTARFLSLFCGAPFPKGDPALSRKKAGIRPFFPGVPAASGKSLRPASKGKRHARHPAP</sequence>
<evidence type="ECO:0000313" key="2">
    <source>
        <dbReference type="EMBL" id="KYD12465.1"/>
    </source>
</evidence>
<dbReference type="AlphaFoldDB" id="A0A150LJM7"/>
<feature type="compositionally biased region" description="Basic residues" evidence="1">
    <location>
        <begin position="68"/>
        <end position="79"/>
    </location>
</feature>
<protein>
    <submittedName>
        <fullName evidence="2">Uncharacterized protein</fullName>
    </submittedName>
</protein>
<gene>
    <name evidence="2" type="ORF">B4135_3029</name>
</gene>
<comment type="caution">
    <text evidence="2">The sequence shown here is derived from an EMBL/GenBank/DDBJ whole genome shotgun (WGS) entry which is preliminary data.</text>
</comment>
<dbReference type="Proteomes" id="UP000075683">
    <property type="component" value="Unassembled WGS sequence"/>
</dbReference>
<organism evidence="2 3">
    <name type="scientific">Caldibacillus debilis</name>
    <dbReference type="NCBI Taxonomy" id="301148"/>
    <lineage>
        <taxon>Bacteria</taxon>
        <taxon>Bacillati</taxon>
        <taxon>Bacillota</taxon>
        <taxon>Bacilli</taxon>
        <taxon>Bacillales</taxon>
        <taxon>Bacillaceae</taxon>
        <taxon>Caldibacillus</taxon>
    </lineage>
</organism>
<dbReference type="EMBL" id="LQYT01000092">
    <property type="protein sequence ID" value="KYD12465.1"/>
    <property type="molecule type" value="Genomic_DNA"/>
</dbReference>
<accession>A0A150LJM7</accession>
<proteinExistence type="predicted"/>
<evidence type="ECO:0000256" key="1">
    <source>
        <dbReference type="SAM" id="MobiDB-lite"/>
    </source>
</evidence>
<feature type="region of interest" description="Disordered" evidence="1">
    <location>
        <begin position="53"/>
        <end position="79"/>
    </location>
</feature>
<evidence type="ECO:0000313" key="3">
    <source>
        <dbReference type="Proteomes" id="UP000075683"/>
    </source>
</evidence>
<reference evidence="2 3" key="1">
    <citation type="submission" date="2016-01" db="EMBL/GenBank/DDBJ databases">
        <title>Draft Genome Sequences of Seven Thermophilic Sporeformers Isolated from Foods.</title>
        <authorList>
            <person name="Berendsen E.M."/>
            <person name="Wells-Bennik M.H."/>
            <person name="Krawcyk A.O."/>
            <person name="De Jong A."/>
            <person name="Holsappel S."/>
            <person name="Eijlander R.T."/>
            <person name="Kuipers O.P."/>
        </authorList>
    </citation>
    <scope>NUCLEOTIDE SEQUENCE [LARGE SCALE GENOMIC DNA]</scope>
    <source>
        <strain evidence="2 3">B4135</strain>
    </source>
</reference>